<accession>A0A653CDW7</accession>
<evidence type="ECO:0000313" key="2">
    <source>
        <dbReference type="EMBL" id="VEN46117.1"/>
    </source>
</evidence>
<organism evidence="2 3">
    <name type="scientific">Callosobruchus maculatus</name>
    <name type="common">Southern cowpea weevil</name>
    <name type="synonym">Pulse bruchid</name>
    <dbReference type="NCBI Taxonomy" id="64391"/>
    <lineage>
        <taxon>Eukaryota</taxon>
        <taxon>Metazoa</taxon>
        <taxon>Ecdysozoa</taxon>
        <taxon>Arthropoda</taxon>
        <taxon>Hexapoda</taxon>
        <taxon>Insecta</taxon>
        <taxon>Pterygota</taxon>
        <taxon>Neoptera</taxon>
        <taxon>Endopterygota</taxon>
        <taxon>Coleoptera</taxon>
        <taxon>Polyphaga</taxon>
        <taxon>Cucujiformia</taxon>
        <taxon>Chrysomeloidea</taxon>
        <taxon>Chrysomelidae</taxon>
        <taxon>Bruchinae</taxon>
        <taxon>Bruchini</taxon>
        <taxon>Callosobruchus</taxon>
    </lineage>
</organism>
<sequence length="69" mass="7929">MLYARNVFVVLFLLSVVLAGIDAASLRDKCKSDDVCKEFQYICDMGAKRYNAVVKMRCVYEKCHCKKVK</sequence>
<name>A0A653CDW7_CALMS</name>
<dbReference type="OrthoDB" id="10361109at2759"/>
<protein>
    <submittedName>
        <fullName evidence="2">Uncharacterized protein</fullName>
    </submittedName>
</protein>
<feature type="chain" id="PRO_5025031788" evidence="1">
    <location>
        <begin position="24"/>
        <end position="69"/>
    </location>
</feature>
<feature type="signal peptide" evidence="1">
    <location>
        <begin position="1"/>
        <end position="23"/>
    </location>
</feature>
<dbReference type="AlphaFoldDB" id="A0A653CDW7"/>
<proteinExistence type="predicted"/>
<reference evidence="2 3" key="1">
    <citation type="submission" date="2019-01" db="EMBL/GenBank/DDBJ databases">
        <authorList>
            <person name="Sayadi A."/>
        </authorList>
    </citation>
    <scope>NUCLEOTIDE SEQUENCE [LARGE SCALE GENOMIC DNA]</scope>
</reference>
<evidence type="ECO:0000313" key="3">
    <source>
        <dbReference type="Proteomes" id="UP000410492"/>
    </source>
</evidence>
<gene>
    <name evidence="2" type="ORF">CALMAC_LOCUS8321</name>
</gene>
<keyword evidence="3" id="KW-1185">Reference proteome</keyword>
<evidence type="ECO:0000256" key="1">
    <source>
        <dbReference type="SAM" id="SignalP"/>
    </source>
</evidence>
<dbReference type="EMBL" id="CAACVG010007570">
    <property type="protein sequence ID" value="VEN46117.1"/>
    <property type="molecule type" value="Genomic_DNA"/>
</dbReference>
<keyword evidence="1" id="KW-0732">Signal</keyword>
<dbReference type="Proteomes" id="UP000410492">
    <property type="component" value="Unassembled WGS sequence"/>
</dbReference>